<dbReference type="Proteomes" id="UP000276437">
    <property type="component" value="Chromosome"/>
</dbReference>
<evidence type="ECO:0000313" key="3">
    <source>
        <dbReference type="EMBL" id="BBB91900.1"/>
    </source>
</evidence>
<dbReference type="KEGG" id="mana:MAMMFC1_02585"/>
<dbReference type="Pfam" id="PF09084">
    <property type="entry name" value="NMT1"/>
    <property type="match status" value="1"/>
</dbReference>
<name>A0A348ALF2_9FIRM</name>
<protein>
    <submittedName>
        <fullName evidence="3">Taurine transporter substrate binding subunit</fullName>
    </submittedName>
</protein>
<feature type="domain" description="SsuA/THI5-like" evidence="2">
    <location>
        <begin position="58"/>
        <end position="277"/>
    </location>
</feature>
<feature type="chain" id="PRO_5039287689" evidence="1">
    <location>
        <begin position="16"/>
        <end position="350"/>
    </location>
</feature>
<keyword evidence="4" id="KW-1185">Reference proteome</keyword>
<dbReference type="InterPro" id="IPR015168">
    <property type="entry name" value="SsuA/THI5"/>
</dbReference>
<keyword evidence="1" id="KW-0732">Signal</keyword>
<gene>
    <name evidence="3" type="ORF">MAMMFC1_02585</name>
</gene>
<dbReference type="EMBL" id="AP018449">
    <property type="protein sequence ID" value="BBB91900.1"/>
    <property type="molecule type" value="Genomic_DNA"/>
</dbReference>
<feature type="signal peptide" evidence="1">
    <location>
        <begin position="1"/>
        <end position="15"/>
    </location>
</feature>
<evidence type="ECO:0000313" key="4">
    <source>
        <dbReference type="Proteomes" id="UP000276437"/>
    </source>
</evidence>
<dbReference type="Gene3D" id="3.40.190.10">
    <property type="entry name" value="Periplasmic binding protein-like II"/>
    <property type="match status" value="2"/>
</dbReference>
<evidence type="ECO:0000259" key="2">
    <source>
        <dbReference type="Pfam" id="PF09084"/>
    </source>
</evidence>
<dbReference type="PANTHER" id="PTHR30024">
    <property type="entry name" value="ALIPHATIC SULFONATES-BINDING PROTEIN-RELATED"/>
    <property type="match status" value="1"/>
</dbReference>
<reference evidence="3 4" key="1">
    <citation type="journal article" date="2018" name="Int. J. Syst. Evol. Microbiol.">
        <title>Methylomusa anaerophila gen. nov., sp. nov., an anaerobic methanol-utilizing bacterium isolated from a microbial fuel cell.</title>
        <authorList>
            <person name="Amano N."/>
            <person name="Yamamuro A."/>
            <person name="Miyahara M."/>
            <person name="Kouzuma A."/>
            <person name="Abe T."/>
            <person name="Watanabe K."/>
        </authorList>
    </citation>
    <scope>NUCLEOTIDE SEQUENCE [LARGE SCALE GENOMIC DNA]</scope>
    <source>
        <strain evidence="3 4">MMFC1</strain>
    </source>
</reference>
<accession>A0A348ALF2</accession>
<dbReference type="AlphaFoldDB" id="A0A348ALF2"/>
<organism evidence="3 4">
    <name type="scientific">Methylomusa anaerophila</name>
    <dbReference type="NCBI Taxonomy" id="1930071"/>
    <lineage>
        <taxon>Bacteria</taxon>
        <taxon>Bacillati</taxon>
        <taxon>Bacillota</taxon>
        <taxon>Negativicutes</taxon>
        <taxon>Selenomonadales</taxon>
        <taxon>Sporomusaceae</taxon>
        <taxon>Methylomusa</taxon>
    </lineage>
</organism>
<sequence>MSLAAVIMFMLLAAAGCGKSSVTKDAAGEADKPKFVNGKLTKEFHLKVATFQSYNEFTIADKLGFFKEVGIIPEYTGVINTPALAVQAVIKGNNHLLALGHPMDIAAARLAGAKIKIVLHSMVDDPDPDKMHITWLTKSDSPINSPQDIVGKKIALNGTSGCAGLIFDEFLRQNNIPKDKLTIVVMPDKQQEQALKQGQIDVAALHNVYTKATRNTGGVKVLTTSYKINEVNGGGPLGGLAVRSFSEDFIKEYPDVVKAYIAADLKAQHWIMNHYDESLKIMADFLQVDVKDVAGNVYPNQWWIQDNDINYWIKLGEQNGWYKPGEVSPKDLYTNDLNPYYTKEIPIPAN</sequence>
<proteinExistence type="predicted"/>
<evidence type="ECO:0000256" key="1">
    <source>
        <dbReference type="SAM" id="SignalP"/>
    </source>
</evidence>
<dbReference type="SUPFAM" id="SSF53850">
    <property type="entry name" value="Periplasmic binding protein-like II"/>
    <property type="match status" value="1"/>
</dbReference>